<dbReference type="RefSeq" id="WP_248357023.1">
    <property type="nucleotide sequence ID" value="NZ_AP025591.1"/>
</dbReference>
<dbReference type="Pfam" id="PF02518">
    <property type="entry name" value="HATPase_c"/>
    <property type="match status" value="1"/>
</dbReference>
<dbReference type="PROSITE" id="PS50109">
    <property type="entry name" value="HIS_KIN"/>
    <property type="match status" value="1"/>
</dbReference>
<evidence type="ECO:0000259" key="10">
    <source>
        <dbReference type="PROSITE" id="PS50112"/>
    </source>
</evidence>
<feature type="domain" description="Histidine kinase" evidence="8">
    <location>
        <begin position="406"/>
        <end position="624"/>
    </location>
</feature>
<evidence type="ECO:0000256" key="3">
    <source>
        <dbReference type="ARBA" id="ARBA00022553"/>
    </source>
</evidence>
<dbReference type="CDD" id="cd00082">
    <property type="entry name" value="HisKA"/>
    <property type="match status" value="1"/>
</dbReference>
<dbReference type="InterPro" id="IPR036890">
    <property type="entry name" value="HATPase_C_sf"/>
</dbReference>
<feature type="region of interest" description="Disordered" evidence="7">
    <location>
        <begin position="738"/>
        <end position="757"/>
    </location>
</feature>
<dbReference type="PROSITE" id="PS50112">
    <property type="entry name" value="PAS"/>
    <property type="match status" value="1"/>
</dbReference>
<dbReference type="SUPFAM" id="SSF55874">
    <property type="entry name" value="ATPase domain of HSP90 chaperone/DNA topoisomerase II/histidine kinase"/>
    <property type="match status" value="1"/>
</dbReference>
<dbReference type="Gene3D" id="3.30.565.10">
    <property type="entry name" value="Histidine kinase-like ATPase, C-terminal domain"/>
    <property type="match status" value="1"/>
</dbReference>
<keyword evidence="4" id="KW-0808">Transferase</keyword>
<dbReference type="InterPro" id="IPR035965">
    <property type="entry name" value="PAS-like_dom_sf"/>
</dbReference>
<dbReference type="CDD" id="cd17580">
    <property type="entry name" value="REC_2_DhkD-like"/>
    <property type="match status" value="1"/>
</dbReference>
<dbReference type="Pfam" id="PF00072">
    <property type="entry name" value="Response_reg"/>
    <property type="match status" value="1"/>
</dbReference>
<dbReference type="InterPro" id="IPR011006">
    <property type="entry name" value="CheY-like_superfamily"/>
</dbReference>
<evidence type="ECO:0000259" key="8">
    <source>
        <dbReference type="PROSITE" id="PS50109"/>
    </source>
</evidence>
<evidence type="ECO:0000256" key="4">
    <source>
        <dbReference type="ARBA" id="ARBA00022679"/>
    </source>
</evidence>
<dbReference type="Proteomes" id="UP001162891">
    <property type="component" value="Chromosome"/>
</dbReference>
<evidence type="ECO:0000313" key="12">
    <source>
        <dbReference type="Proteomes" id="UP001162891"/>
    </source>
</evidence>
<dbReference type="Gene3D" id="3.40.50.2300">
    <property type="match status" value="1"/>
</dbReference>
<sequence>MLDAAAQLDALWEAPVGLALFDAELRYVRVNAALAAINGVPAADHVGKTVLEVLPDQNPEVADQLRRVRDTGAALDVEVEGYTPRSPGVRRTWRVSYYPVRDGASVVGVGATVVEITGQKEIEQELRRSEERYRSLFESMTEGFAIGEAICDDGAAPDFRLLEMNDAFERQSGLRRREVEGRPIREVLPRIERAWIDTYCGVALSGKPVRFESYNRDLDRHFSVYCFSPAPRRFAVVFTDVTAQRRVDEALRAAEQRFRSAIENLPSGLIVADLSTRALQWNGEALAIHGYRAEEDEHRFLETLVAEHELRTLDGEPIPVERWPLPRLLNGETFHEYEIVVRNERLGWERIFSYSGVVVPPQAGLAATGLLAIQDVTERKRAEAALRAANDRLREADRRKDEFLGMLSHELRNPLAPIRNALYILDRTDPAGLKAHRAKAVANRQVTHLTRLVDDLLDVTRIARGKVQLHRADTDLTALVRRTAEDHRALMQERGLELAVAIPLGAVVVNADETRLAQVVGNLLQNAAKFTPSGGRVSLSVGVEEDRAVIRVADDGAGIAPEVQGTLFEPFVQAKQTLARSEGGLGLGLALVKGLVASHGGEVAVASEGVGRGAEFVVKLPLAGGAHRAPRAAEGPRPGAARRRRVLVVDDNRDAAETLAELVQLLGHEAETAFDGPSAVEKARSDPPDVVLCDIGLPGMDGYAVAKALRAAHDRRLRLVAVSGYAQPEDLAKAAEAGFDDHIPKPPAPERVERALE</sequence>
<dbReference type="PROSITE" id="PS50110">
    <property type="entry name" value="RESPONSE_REGULATORY"/>
    <property type="match status" value="1"/>
</dbReference>
<dbReference type="InterPro" id="IPR003594">
    <property type="entry name" value="HATPase_dom"/>
</dbReference>
<protein>
    <recommendedName>
        <fullName evidence="2">histidine kinase</fullName>
        <ecNumber evidence="2">2.7.13.3</ecNumber>
    </recommendedName>
</protein>
<keyword evidence="5" id="KW-0418">Kinase</keyword>
<dbReference type="CDD" id="cd00130">
    <property type="entry name" value="PAS"/>
    <property type="match status" value="1"/>
</dbReference>
<dbReference type="Gene3D" id="3.30.450.20">
    <property type="entry name" value="PAS domain"/>
    <property type="match status" value="3"/>
</dbReference>
<keyword evidence="12" id="KW-1185">Reference proteome</keyword>
<dbReference type="SMART" id="SM00448">
    <property type="entry name" value="REC"/>
    <property type="match status" value="1"/>
</dbReference>
<dbReference type="Pfam" id="PF08448">
    <property type="entry name" value="PAS_4"/>
    <property type="match status" value="1"/>
</dbReference>
<dbReference type="InterPro" id="IPR000014">
    <property type="entry name" value="PAS"/>
</dbReference>
<dbReference type="SMART" id="SM00387">
    <property type="entry name" value="HATPase_c"/>
    <property type="match status" value="1"/>
</dbReference>
<evidence type="ECO:0000256" key="5">
    <source>
        <dbReference type="ARBA" id="ARBA00022777"/>
    </source>
</evidence>
<feature type="compositionally biased region" description="Basic and acidic residues" evidence="7">
    <location>
        <begin position="739"/>
        <end position="757"/>
    </location>
</feature>
<comment type="catalytic activity">
    <reaction evidence="1">
        <text>ATP + protein L-histidine = ADP + protein N-phospho-L-histidine.</text>
        <dbReference type="EC" id="2.7.13.3"/>
    </reaction>
</comment>
<accession>A0ABM7X478</accession>
<gene>
    <name evidence="11" type="ORF">AMOR_56120</name>
</gene>
<feature type="modified residue" description="4-aspartylphosphate" evidence="6">
    <location>
        <position position="694"/>
    </location>
</feature>
<dbReference type="CDD" id="cd00075">
    <property type="entry name" value="HATPase"/>
    <property type="match status" value="1"/>
</dbReference>
<evidence type="ECO:0000256" key="1">
    <source>
        <dbReference type="ARBA" id="ARBA00000085"/>
    </source>
</evidence>
<dbReference type="EC" id="2.7.13.3" evidence="2"/>
<dbReference type="InterPro" id="IPR005467">
    <property type="entry name" value="His_kinase_dom"/>
</dbReference>
<evidence type="ECO:0000256" key="7">
    <source>
        <dbReference type="SAM" id="MobiDB-lite"/>
    </source>
</evidence>
<dbReference type="SUPFAM" id="SSF52172">
    <property type="entry name" value="CheY-like"/>
    <property type="match status" value="1"/>
</dbReference>
<dbReference type="SMART" id="SM00091">
    <property type="entry name" value="PAS"/>
    <property type="match status" value="3"/>
</dbReference>
<evidence type="ECO:0000259" key="9">
    <source>
        <dbReference type="PROSITE" id="PS50110"/>
    </source>
</evidence>
<dbReference type="SMART" id="SM00388">
    <property type="entry name" value="HisKA"/>
    <property type="match status" value="1"/>
</dbReference>
<feature type="domain" description="PAS" evidence="10">
    <location>
        <begin position="254"/>
        <end position="295"/>
    </location>
</feature>
<dbReference type="PRINTS" id="PR00344">
    <property type="entry name" value="BCTRLSENSOR"/>
</dbReference>
<dbReference type="InterPro" id="IPR003661">
    <property type="entry name" value="HisK_dim/P_dom"/>
</dbReference>
<dbReference type="Gene3D" id="1.10.287.130">
    <property type="match status" value="1"/>
</dbReference>
<dbReference type="Pfam" id="PF00512">
    <property type="entry name" value="HisKA"/>
    <property type="match status" value="1"/>
</dbReference>
<dbReference type="NCBIfam" id="TIGR00229">
    <property type="entry name" value="sensory_box"/>
    <property type="match status" value="3"/>
</dbReference>
<proteinExistence type="predicted"/>
<name>A0ABM7X478_9BACT</name>
<dbReference type="SUPFAM" id="SSF55785">
    <property type="entry name" value="PYP-like sensor domain (PAS domain)"/>
    <property type="match status" value="3"/>
</dbReference>
<organism evidence="11 12">
    <name type="scientific">Anaeromyxobacter oryzae</name>
    <dbReference type="NCBI Taxonomy" id="2918170"/>
    <lineage>
        <taxon>Bacteria</taxon>
        <taxon>Pseudomonadati</taxon>
        <taxon>Myxococcota</taxon>
        <taxon>Myxococcia</taxon>
        <taxon>Myxococcales</taxon>
        <taxon>Cystobacterineae</taxon>
        <taxon>Anaeromyxobacteraceae</taxon>
        <taxon>Anaeromyxobacter</taxon>
    </lineage>
</organism>
<feature type="domain" description="Response regulatory" evidence="9">
    <location>
        <begin position="645"/>
        <end position="757"/>
    </location>
</feature>
<dbReference type="PANTHER" id="PTHR43047:SF72">
    <property type="entry name" value="OSMOSENSING HISTIDINE PROTEIN KINASE SLN1"/>
    <property type="match status" value="1"/>
</dbReference>
<evidence type="ECO:0000313" key="11">
    <source>
        <dbReference type="EMBL" id="BDG06616.1"/>
    </source>
</evidence>
<reference evidence="12" key="1">
    <citation type="journal article" date="2022" name="Int. J. Syst. Evol. Microbiol.">
        <title>Anaeromyxobacter oryzae sp. nov., Anaeromyxobacter diazotrophicus sp. nov. and Anaeromyxobacter paludicola sp. nov., isolated from paddy soils.</title>
        <authorList>
            <person name="Itoh H."/>
            <person name="Xu Z."/>
            <person name="Mise K."/>
            <person name="Masuda Y."/>
            <person name="Ushijima N."/>
            <person name="Hayakawa C."/>
            <person name="Shiratori Y."/>
            <person name="Senoo K."/>
        </authorList>
    </citation>
    <scope>NUCLEOTIDE SEQUENCE [LARGE SCALE GENOMIC DNA]</scope>
    <source>
        <strain evidence="12">Red232</strain>
    </source>
</reference>
<dbReference type="InterPro" id="IPR001789">
    <property type="entry name" value="Sig_transdc_resp-reg_receiver"/>
</dbReference>
<dbReference type="PANTHER" id="PTHR43047">
    <property type="entry name" value="TWO-COMPONENT HISTIDINE PROTEIN KINASE"/>
    <property type="match status" value="1"/>
</dbReference>
<evidence type="ECO:0000256" key="2">
    <source>
        <dbReference type="ARBA" id="ARBA00012438"/>
    </source>
</evidence>
<dbReference type="InterPro" id="IPR004358">
    <property type="entry name" value="Sig_transdc_His_kin-like_C"/>
</dbReference>
<evidence type="ECO:0000256" key="6">
    <source>
        <dbReference type="PROSITE-ProRule" id="PRU00169"/>
    </source>
</evidence>
<keyword evidence="3 6" id="KW-0597">Phosphoprotein</keyword>
<dbReference type="InterPro" id="IPR013656">
    <property type="entry name" value="PAS_4"/>
</dbReference>
<dbReference type="EMBL" id="AP025591">
    <property type="protein sequence ID" value="BDG06616.1"/>
    <property type="molecule type" value="Genomic_DNA"/>
</dbReference>
<dbReference type="SUPFAM" id="SSF47384">
    <property type="entry name" value="Homodimeric domain of signal transducing histidine kinase"/>
    <property type="match status" value="1"/>
</dbReference>
<dbReference type="InterPro" id="IPR036097">
    <property type="entry name" value="HisK_dim/P_sf"/>
</dbReference>
<dbReference type="Pfam" id="PF13188">
    <property type="entry name" value="PAS_8"/>
    <property type="match status" value="2"/>
</dbReference>